<reference evidence="2 3" key="1">
    <citation type="submission" date="2018-03" db="EMBL/GenBank/DDBJ databases">
        <title>The ancient ancestry and fast evolution of plastids.</title>
        <authorList>
            <person name="Moore K.R."/>
            <person name="Magnabosco C."/>
            <person name="Momper L."/>
            <person name="Gold D.A."/>
            <person name="Bosak T."/>
            <person name="Fournier G.P."/>
        </authorList>
    </citation>
    <scope>NUCLEOTIDE SEQUENCE [LARGE SCALE GENOMIC DNA]</scope>
    <source>
        <strain evidence="2 3">CCALA 037</strain>
    </source>
</reference>
<feature type="region of interest" description="Disordered" evidence="1">
    <location>
        <begin position="69"/>
        <end position="92"/>
    </location>
</feature>
<keyword evidence="3" id="KW-1185">Reference proteome</keyword>
<evidence type="ECO:0000313" key="3">
    <source>
        <dbReference type="Proteomes" id="UP000238937"/>
    </source>
</evidence>
<organism evidence="2 3">
    <name type="scientific">Chamaesiphon polymorphus CCALA 037</name>
    <dbReference type="NCBI Taxonomy" id="2107692"/>
    <lineage>
        <taxon>Bacteria</taxon>
        <taxon>Bacillati</taxon>
        <taxon>Cyanobacteriota</taxon>
        <taxon>Cyanophyceae</taxon>
        <taxon>Gomontiellales</taxon>
        <taxon>Chamaesiphonaceae</taxon>
        <taxon>Chamaesiphon</taxon>
    </lineage>
</organism>
<proteinExistence type="predicted"/>
<evidence type="ECO:0000313" key="2">
    <source>
        <dbReference type="EMBL" id="PSB56676.1"/>
    </source>
</evidence>
<feature type="compositionally biased region" description="Low complexity" evidence="1">
    <location>
        <begin position="69"/>
        <end position="83"/>
    </location>
</feature>
<sequence>MTIAKDPCQSQQLLIDISNTTLHSAEQLERLQNDNPNLHIELMEDGKLIAISPNRSECVETATAAAEALPPANSSVDDSISSSAYQLPELTPEETARRLAMVERRIERERQEWDSFTPEQKAEHDRQFEELYESLAESRR</sequence>
<feature type="region of interest" description="Disordered" evidence="1">
    <location>
        <begin position="109"/>
        <end position="140"/>
    </location>
</feature>
<dbReference type="AlphaFoldDB" id="A0A2T1GGD2"/>
<protein>
    <submittedName>
        <fullName evidence="2">Uncharacterized protein</fullName>
    </submittedName>
</protein>
<dbReference type="Proteomes" id="UP000238937">
    <property type="component" value="Unassembled WGS sequence"/>
</dbReference>
<evidence type="ECO:0000256" key="1">
    <source>
        <dbReference type="SAM" id="MobiDB-lite"/>
    </source>
</evidence>
<gene>
    <name evidence="2" type="ORF">C7B77_11025</name>
</gene>
<accession>A0A2T1GGD2</accession>
<feature type="compositionally biased region" description="Basic and acidic residues" evidence="1">
    <location>
        <begin position="120"/>
        <end position="129"/>
    </location>
</feature>
<comment type="caution">
    <text evidence="2">The sequence shown here is derived from an EMBL/GenBank/DDBJ whole genome shotgun (WGS) entry which is preliminary data.</text>
</comment>
<name>A0A2T1GGD2_9CYAN</name>
<dbReference type="EMBL" id="PVWO01000113">
    <property type="protein sequence ID" value="PSB56676.1"/>
    <property type="molecule type" value="Genomic_DNA"/>
</dbReference>
<dbReference type="RefSeq" id="WP_106304137.1">
    <property type="nucleotide sequence ID" value="NZ_PVWO01000113.1"/>
</dbReference>